<dbReference type="EMBL" id="MFIV01000009">
    <property type="protein sequence ID" value="OGF99814.1"/>
    <property type="molecule type" value="Genomic_DNA"/>
</dbReference>
<evidence type="ECO:0000313" key="3">
    <source>
        <dbReference type="EMBL" id="OGF99814.1"/>
    </source>
</evidence>
<feature type="signal peptide" evidence="1">
    <location>
        <begin position="1"/>
        <end position="20"/>
    </location>
</feature>
<dbReference type="Pfam" id="PF13598">
    <property type="entry name" value="DUF4139"/>
    <property type="match status" value="1"/>
</dbReference>
<proteinExistence type="predicted"/>
<organism evidence="3 4">
    <name type="scientific">Candidatus Glassbacteria bacterium GWA2_58_10</name>
    <dbReference type="NCBI Taxonomy" id="1817865"/>
    <lineage>
        <taxon>Bacteria</taxon>
        <taxon>Candidatus Glassiibacteriota</taxon>
    </lineage>
</organism>
<name>A0A1F5YI38_9BACT</name>
<sequence>MKVPLIFSVHLLLLAGLSFAAAGQTPSGAAKSILSGAADRRSLKLVVYNNDLALVNEKRLLRAARGSFELRFQDVGRQIIPASLVLETGGRLTVLEQHYAYNLLTKDRLLESYLGRPVTLERLDPRTNTRERVSGTLLSLAGGTVIRFEDHVEIDPQGTFILPEVPAEFVIQPALTWLVKASASGDCPLEVSYLTRGLSWSCDYVLTLEGGGDKARLAGWVTVNNSSGTDYDGAELSLVAGELNLVQTPPAPGRPEMTMKSFAPQLAARAMGDQMTPEQGFEYYRYHLGRVTSLPNNELKQVELFQPAGLAPRKTYRFEGAGNLYYGPLPSPPGPRQVSVLLEWENGAKNAPGVPLPAGVIRIYERSGDDAPWFLGEDRIGHTPLEEKISIRAGSAFDLLAVEKQTDYRKLSDRLRQVSVEIELTNRKTVEATVEVDEPLPGDWKITENSLPFERLQADRIRFRPKVPAGGKTRVSFTVQVL</sequence>
<gene>
    <name evidence="3" type="ORF">A2Z86_11970</name>
</gene>
<dbReference type="Proteomes" id="UP000176992">
    <property type="component" value="Unassembled WGS sequence"/>
</dbReference>
<evidence type="ECO:0000259" key="2">
    <source>
        <dbReference type="Pfam" id="PF13598"/>
    </source>
</evidence>
<feature type="chain" id="PRO_5009522467" description="DUF4139 domain-containing protein" evidence="1">
    <location>
        <begin position="21"/>
        <end position="482"/>
    </location>
</feature>
<dbReference type="InterPro" id="IPR037291">
    <property type="entry name" value="DUF4139"/>
</dbReference>
<evidence type="ECO:0000256" key="1">
    <source>
        <dbReference type="SAM" id="SignalP"/>
    </source>
</evidence>
<keyword evidence="1" id="KW-0732">Signal</keyword>
<reference evidence="3 4" key="1">
    <citation type="journal article" date="2016" name="Nat. Commun.">
        <title>Thousands of microbial genomes shed light on interconnected biogeochemical processes in an aquifer system.</title>
        <authorList>
            <person name="Anantharaman K."/>
            <person name="Brown C.T."/>
            <person name="Hug L.A."/>
            <person name="Sharon I."/>
            <person name="Castelle C.J."/>
            <person name="Probst A.J."/>
            <person name="Thomas B.C."/>
            <person name="Singh A."/>
            <person name="Wilkins M.J."/>
            <person name="Karaoz U."/>
            <person name="Brodie E.L."/>
            <person name="Williams K.H."/>
            <person name="Hubbard S.S."/>
            <person name="Banfield J.F."/>
        </authorList>
    </citation>
    <scope>NUCLEOTIDE SEQUENCE [LARGE SCALE GENOMIC DNA]</scope>
</reference>
<protein>
    <recommendedName>
        <fullName evidence="2">DUF4139 domain-containing protein</fullName>
    </recommendedName>
</protein>
<dbReference type="PANTHER" id="PTHR38075">
    <property type="entry name" value="DUF4139 DOMAIN-CONTAINING PROTEIN"/>
    <property type="match status" value="1"/>
</dbReference>
<dbReference type="AlphaFoldDB" id="A0A1F5YI38"/>
<evidence type="ECO:0000313" key="4">
    <source>
        <dbReference type="Proteomes" id="UP000176992"/>
    </source>
</evidence>
<comment type="caution">
    <text evidence="3">The sequence shown here is derived from an EMBL/GenBank/DDBJ whole genome shotgun (WGS) entry which is preliminary data.</text>
</comment>
<accession>A0A1F5YI38</accession>
<feature type="domain" description="DUF4139" evidence="2">
    <location>
        <begin position="189"/>
        <end position="441"/>
    </location>
</feature>
<dbReference type="PANTHER" id="PTHR38075:SF1">
    <property type="entry name" value="DUF4139 DOMAIN-CONTAINING PROTEIN"/>
    <property type="match status" value="1"/>
</dbReference>